<dbReference type="SUPFAM" id="SSF48403">
    <property type="entry name" value="Ankyrin repeat"/>
    <property type="match status" value="1"/>
</dbReference>
<feature type="non-terminal residue" evidence="4">
    <location>
        <position position="210"/>
    </location>
</feature>
<dbReference type="EMBL" id="KZ680213">
    <property type="protein sequence ID" value="PTB66600.1"/>
    <property type="molecule type" value="Genomic_DNA"/>
</dbReference>
<dbReference type="Proteomes" id="UP000241546">
    <property type="component" value="Unassembled WGS sequence"/>
</dbReference>
<evidence type="ECO:0000313" key="5">
    <source>
        <dbReference type="Proteomes" id="UP000241546"/>
    </source>
</evidence>
<evidence type="ECO:0000256" key="3">
    <source>
        <dbReference type="PROSITE-ProRule" id="PRU00023"/>
    </source>
</evidence>
<dbReference type="PANTHER" id="PTHR24198">
    <property type="entry name" value="ANKYRIN REPEAT AND PROTEIN KINASE DOMAIN-CONTAINING PROTEIN"/>
    <property type="match status" value="1"/>
</dbReference>
<accession>A0A2T4BB89</accession>
<dbReference type="RefSeq" id="XP_024749920.1">
    <property type="nucleotide sequence ID" value="XM_024888920.1"/>
</dbReference>
<reference evidence="5" key="1">
    <citation type="submission" date="2016-07" db="EMBL/GenBank/DDBJ databases">
        <title>Multiple horizontal gene transfer events from other fungi enriched the ability of initially mycotrophic Trichoderma (Ascomycota) to feed on dead plant biomass.</title>
        <authorList>
            <consortium name="DOE Joint Genome Institute"/>
            <person name="Atanasova L."/>
            <person name="Chenthamara K."/>
            <person name="Zhang J."/>
            <person name="Grujic M."/>
            <person name="Henrissat B."/>
            <person name="Kuo A."/>
            <person name="Aerts A."/>
            <person name="Salamov A."/>
            <person name="Lipzen A."/>
            <person name="Labutti K."/>
            <person name="Barry K."/>
            <person name="Miao Y."/>
            <person name="Rahimi M.J."/>
            <person name="Shen Q."/>
            <person name="Grigoriev I.V."/>
            <person name="Kubicek C.P."/>
            <person name="Druzhinina I.S."/>
        </authorList>
    </citation>
    <scope>NUCLEOTIDE SEQUENCE [LARGE SCALE GENOMIC DNA]</scope>
    <source>
        <strain evidence="5">TUCIM 6016</strain>
    </source>
</reference>
<dbReference type="InterPro" id="IPR036770">
    <property type="entry name" value="Ankyrin_rpt-contain_sf"/>
</dbReference>
<keyword evidence="2 3" id="KW-0040">ANK repeat</keyword>
<evidence type="ECO:0000256" key="2">
    <source>
        <dbReference type="ARBA" id="ARBA00023043"/>
    </source>
</evidence>
<dbReference type="GeneID" id="36597039"/>
<keyword evidence="1" id="KW-0677">Repeat</keyword>
<evidence type="ECO:0000256" key="1">
    <source>
        <dbReference type="ARBA" id="ARBA00022737"/>
    </source>
</evidence>
<protein>
    <submittedName>
        <fullName evidence="4">Ankyrin</fullName>
    </submittedName>
</protein>
<sequence length="210" mass="23237">MHGAWRRAELDKTVAAIRKVQSLETPLRSGMTALTQAIDFQDYDVVAALLRAEPELASRRLTSAHDPAVFNLPIHLAAQLAARRDVPEALSILRLLNDHTMEFNSDADTDPSRDHLGMTPLHLAVTGPSSRATRWILEKRTGLVEVEDYLGRTALHCCASEANLEAILSHGSVVMHTDRYGMSPLHRACLRGQLGLVRCLLKHSQPLDLK</sequence>
<gene>
    <name evidence="4" type="ORF">BBK36DRAFT_1081785</name>
</gene>
<proteinExistence type="predicted"/>
<dbReference type="PANTHER" id="PTHR24198:SF165">
    <property type="entry name" value="ANKYRIN REPEAT-CONTAINING PROTEIN-RELATED"/>
    <property type="match status" value="1"/>
</dbReference>
<dbReference type="SMART" id="SM00248">
    <property type="entry name" value="ANK"/>
    <property type="match status" value="4"/>
</dbReference>
<name>A0A2T4BB89_9HYPO</name>
<dbReference type="Pfam" id="PF12796">
    <property type="entry name" value="Ank_2"/>
    <property type="match status" value="1"/>
</dbReference>
<dbReference type="Gene3D" id="1.25.40.20">
    <property type="entry name" value="Ankyrin repeat-containing domain"/>
    <property type="match status" value="1"/>
</dbReference>
<dbReference type="PROSITE" id="PS50088">
    <property type="entry name" value="ANK_REPEAT"/>
    <property type="match status" value="1"/>
</dbReference>
<dbReference type="InterPro" id="IPR002110">
    <property type="entry name" value="Ankyrin_rpt"/>
</dbReference>
<dbReference type="PROSITE" id="PS50297">
    <property type="entry name" value="ANK_REP_REGION"/>
    <property type="match status" value="1"/>
</dbReference>
<feature type="repeat" description="ANK" evidence="3">
    <location>
        <begin position="180"/>
        <end position="210"/>
    </location>
</feature>
<dbReference type="OrthoDB" id="4062651at2759"/>
<organism evidence="4 5">
    <name type="scientific">Trichoderma citrinoviride</name>
    <dbReference type="NCBI Taxonomy" id="58853"/>
    <lineage>
        <taxon>Eukaryota</taxon>
        <taxon>Fungi</taxon>
        <taxon>Dikarya</taxon>
        <taxon>Ascomycota</taxon>
        <taxon>Pezizomycotina</taxon>
        <taxon>Sordariomycetes</taxon>
        <taxon>Hypocreomycetidae</taxon>
        <taxon>Hypocreales</taxon>
        <taxon>Hypocreaceae</taxon>
        <taxon>Trichoderma</taxon>
    </lineage>
</organism>
<keyword evidence="5" id="KW-1185">Reference proteome</keyword>
<evidence type="ECO:0000313" key="4">
    <source>
        <dbReference type="EMBL" id="PTB66600.1"/>
    </source>
</evidence>
<dbReference type="AlphaFoldDB" id="A0A2T4BB89"/>